<dbReference type="Pfam" id="PF00589">
    <property type="entry name" value="Phage_integrase"/>
    <property type="match status" value="1"/>
</dbReference>
<accession>C2FX62</accession>
<evidence type="ECO:0000256" key="3">
    <source>
        <dbReference type="ARBA" id="ARBA00023172"/>
    </source>
</evidence>
<dbReference type="Gene3D" id="1.10.443.10">
    <property type="entry name" value="Intergrase catalytic core"/>
    <property type="match status" value="1"/>
</dbReference>
<evidence type="ECO:0000256" key="2">
    <source>
        <dbReference type="ARBA" id="ARBA00023125"/>
    </source>
</evidence>
<dbReference type="PANTHER" id="PTHR30349:SF64">
    <property type="entry name" value="PROPHAGE INTEGRASE INTD-RELATED"/>
    <property type="match status" value="1"/>
</dbReference>
<dbReference type="Pfam" id="PF13102">
    <property type="entry name" value="Phage_int_SAM_5"/>
    <property type="match status" value="1"/>
</dbReference>
<evidence type="ECO:0000313" key="6">
    <source>
        <dbReference type="Proteomes" id="UP000006241"/>
    </source>
</evidence>
<keyword evidence="2" id="KW-0238">DNA-binding</keyword>
<dbReference type="InterPro" id="IPR002104">
    <property type="entry name" value="Integrase_catalytic"/>
</dbReference>
<dbReference type="InterPro" id="IPR050090">
    <property type="entry name" value="Tyrosine_recombinase_XerCD"/>
</dbReference>
<dbReference type="InterPro" id="IPR011010">
    <property type="entry name" value="DNA_brk_join_enz"/>
</dbReference>
<evidence type="ECO:0000259" key="4">
    <source>
        <dbReference type="PROSITE" id="PS51898"/>
    </source>
</evidence>
<protein>
    <submittedName>
        <fullName evidence="5">Site-specific recombinase, phage integrase family</fullName>
    </submittedName>
</protein>
<dbReference type="Proteomes" id="UP000006241">
    <property type="component" value="Unassembled WGS sequence"/>
</dbReference>
<dbReference type="Pfam" id="PF17293">
    <property type="entry name" value="Arm-DNA-bind_5"/>
    <property type="match status" value="1"/>
</dbReference>
<keyword evidence="3" id="KW-0233">DNA recombination</keyword>
<organism evidence="5 6">
    <name type="scientific">Sphingobacterium spiritivorum ATCC 33300</name>
    <dbReference type="NCBI Taxonomy" id="525372"/>
    <lineage>
        <taxon>Bacteria</taxon>
        <taxon>Pseudomonadati</taxon>
        <taxon>Bacteroidota</taxon>
        <taxon>Sphingobacteriia</taxon>
        <taxon>Sphingobacteriales</taxon>
        <taxon>Sphingobacteriaceae</taxon>
        <taxon>Sphingobacterium</taxon>
    </lineage>
</organism>
<dbReference type="GO" id="GO:0003677">
    <property type="term" value="F:DNA binding"/>
    <property type="evidence" value="ECO:0007669"/>
    <property type="project" value="UniProtKB-KW"/>
</dbReference>
<comment type="similarity">
    <text evidence="1">Belongs to the 'phage' integrase family.</text>
</comment>
<dbReference type="InterPro" id="IPR013762">
    <property type="entry name" value="Integrase-like_cat_sf"/>
</dbReference>
<dbReference type="InterPro" id="IPR025269">
    <property type="entry name" value="SAM-like_dom"/>
</dbReference>
<reference evidence="5 6" key="1">
    <citation type="submission" date="2009-01" db="EMBL/GenBank/DDBJ databases">
        <authorList>
            <person name="Qin X."/>
            <person name="Bachman B."/>
            <person name="Battles P."/>
            <person name="Bell A."/>
            <person name="Bess C."/>
            <person name="Bickham C."/>
            <person name="Chaboub L."/>
            <person name="Chen D."/>
            <person name="Coyle M."/>
            <person name="Deiros D.R."/>
            <person name="Dinh H."/>
            <person name="Forbes L."/>
            <person name="Fowler G."/>
            <person name="Francisco L."/>
            <person name="Fu Q."/>
            <person name="Gubbala S."/>
            <person name="Hale W."/>
            <person name="Han Y."/>
            <person name="Hemphill L."/>
            <person name="Highlander S.K."/>
            <person name="Hirani K."/>
            <person name="Hogues M."/>
            <person name="Jackson L."/>
            <person name="Jakkamsetti A."/>
            <person name="Javaid M."/>
            <person name="Jiang H."/>
            <person name="Korchina V."/>
            <person name="Kovar C."/>
            <person name="Lara F."/>
            <person name="Lee S."/>
            <person name="Mata R."/>
            <person name="Mathew T."/>
            <person name="Moen C."/>
            <person name="Morales K."/>
            <person name="Munidasa M."/>
            <person name="Nazareth L."/>
            <person name="Ngo R."/>
            <person name="Nguyen L."/>
            <person name="Okwuonu G."/>
            <person name="Ongeri F."/>
            <person name="Patil S."/>
            <person name="Petrosino J."/>
            <person name="Pham C."/>
            <person name="Pham P."/>
            <person name="Pu L.-L."/>
            <person name="Puazo M."/>
            <person name="Raj R."/>
            <person name="Reid J."/>
            <person name="Rouhana J."/>
            <person name="Saada N."/>
            <person name="Shang Y."/>
            <person name="Simmons D."/>
            <person name="Thornton R."/>
            <person name="Warren J."/>
            <person name="Weissenberger G."/>
            <person name="Zhang J."/>
            <person name="Zhang L."/>
            <person name="Zhou C."/>
            <person name="Zhu D."/>
            <person name="Muzny D."/>
            <person name="Worley K."/>
            <person name="Gibbs R."/>
        </authorList>
    </citation>
    <scope>NUCLEOTIDE SEQUENCE [LARGE SCALE GENOMIC DNA]</scope>
    <source>
        <strain evidence="5 6">ATCC 33300</strain>
    </source>
</reference>
<gene>
    <name evidence="5" type="ORF">HMPREF0765_1918</name>
</gene>
<dbReference type="GO" id="GO:0015074">
    <property type="term" value="P:DNA integration"/>
    <property type="evidence" value="ECO:0007669"/>
    <property type="project" value="InterPro"/>
</dbReference>
<evidence type="ECO:0000313" key="5">
    <source>
        <dbReference type="EMBL" id="EEI92303.1"/>
    </source>
</evidence>
<dbReference type="EMBL" id="ACHB01000048">
    <property type="protein sequence ID" value="EEI92303.1"/>
    <property type="molecule type" value="Genomic_DNA"/>
</dbReference>
<dbReference type="PROSITE" id="PS51898">
    <property type="entry name" value="TYR_RECOMBINASE"/>
    <property type="match status" value="1"/>
</dbReference>
<dbReference type="HOGENOM" id="CLU_033139_2_0_10"/>
<dbReference type="InterPro" id="IPR035386">
    <property type="entry name" value="Arm-DNA-bind_5"/>
</dbReference>
<dbReference type="GO" id="GO:0006310">
    <property type="term" value="P:DNA recombination"/>
    <property type="evidence" value="ECO:0007669"/>
    <property type="project" value="UniProtKB-KW"/>
</dbReference>
<dbReference type="InterPro" id="IPR010998">
    <property type="entry name" value="Integrase_recombinase_N"/>
</dbReference>
<feature type="domain" description="Tyr recombinase" evidence="4">
    <location>
        <begin position="226"/>
        <end position="403"/>
    </location>
</feature>
<evidence type="ECO:0000256" key="1">
    <source>
        <dbReference type="ARBA" id="ARBA00008857"/>
    </source>
</evidence>
<dbReference type="AlphaFoldDB" id="C2FX62"/>
<comment type="caution">
    <text evidence="5">The sequence shown here is derived from an EMBL/GenBank/DDBJ whole genome shotgun (WGS) entry which is preliminary data.</text>
</comment>
<sequence length="416" mass="48291">MDMKSRNTFGIQFVLRLPKNKIDEMGTVYARITVNGRRTEISLKSKISIKNWNEGKGRAKGKREEIVKLNSHMEQVRSLIFDCYNQLIQQSKPVSIEAVKALYLGEDIEERITILKLITYHKQVSEHKLAAGTIKNYHTTESYIKKFLKESYKKNDLLLDELNFRFILDFESFLTNYKPIDHHKPLNNNGIMKHMERLRKMINLAITMDWLERDPFAKYKLRFEKVERGHLSKEELEILENKTFSIERLQSVLDMFLFSCYTGLAYIDISNLSRENIMKGIDGKDWLMTKRQKTDTLVKVPLLYQASTIIKNYKEHPVAKASGTIFPVISNQRMNGYLKEIADICGISKNLTFHLARHTFATTVTLSNGVPIESVSKMLGHTSIRTTQIYAKVLEHKLSEDMNNLRLRMVSTKQSG</sequence>
<dbReference type="Gene3D" id="1.10.150.130">
    <property type="match status" value="1"/>
</dbReference>
<dbReference type="PANTHER" id="PTHR30349">
    <property type="entry name" value="PHAGE INTEGRASE-RELATED"/>
    <property type="match status" value="1"/>
</dbReference>
<dbReference type="SUPFAM" id="SSF56349">
    <property type="entry name" value="DNA breaking-rejoining enzymes"/>
    <property type="match status" value="1"/>
</dbReference>
<name>C2FX62_SPHSI</name>
<dbReference type="CDD" id="cd01185">
    <property type="entry name" value="INTN1_C_like"/>
    <property type="match status" value="1"/>
</dbReference>
<proteinExistence type="inferred from homology"/>